<organism evidence="2">
    <name type="scientific">Sicyonia whispovirus</name>
    <dbReference type="NCBI Taxonomy" id="2984283"/>
    <lineage>
        <taxon>Viruses</taxon>
        <taxon>Viruses incertae sedis</taxon>
        <taxon>Naldaviricetes</taxon>
        <taxon>Nimaviridae</taxon>
        <taxon>Whispovirus</taxon>
    </lineage>
</organism>
<evidence type="ECO:0000256" key="1">
    <source>
        <dbReference type="SAM" id="MobiDB-lite"/>
    </source>
</evidence>
<feature type="region of interest" description="Disordered" evidence="1">
    <location>
        <begin position="397"/>
        <end position="416"/>
    </location>
</feature>
<sequence length="498" mass="52890">MSYLRFFEGAPCARDVRAEVGVGVGVEVEAQAAGVGGSREQRQSSAARRVFSSLSNMYTRDPSRQVASLKNICAVTGKDDFITSENVISDPESGVRVSTLGALDVILQECEVRQPSVSDDGQMLRDVETAFGLPTSEILLVPEAVRGAMDGAAGETVDCQTKFGFDPAAEILKNCCAAHTVMHSVLRSSLLLLRDKVEVWGSGSLERDGQEISLCSAVEVLGQVCSVLEEAKKATSSFGGGHGLPSAQTKSSCAGCMKKTCRAGIVDPFCRVTDASHEEDARLEQTRSGGQPVVPRVFLTRGGHGSNSKRGFDAEDFMMLDPGKCPATSAPSAGYATLVMLANEEVRRRLKHARLESGVDFAMCRLHLPVVEDVVCAEGGDGQKTEAALSLVAATKSPTPRLSPLPAPISPIGGEGDPSPVKAVDGDNVTSGDHLLAPTLEQVEEFAPLTRLTESEGRAPGSEWIRERDRANKESISNFASRGSGINTGKYRDFNTLL</sequence>
<dbReference type="EMBL" id="LC738881">
    <property type="protein sequence ID" value="BDT63144.1"/>
    <property type="molecule type" value="Genomic_DNA"/>
</dbReference>
<accession>A0A9C7CG21</accession>
<protein>
    <submittedName>
        <fullName evidence="2">Wsv131-like protein</fullName>
    </submittedName>
</protein>
<evidence type="ECO:0000313" key="2">
    <source>
        <dbReference type="EMBL" id="BDT63144.1"/>
    </source>
</evidence>
<proteinExistence type="predicted"/>
<name>A0A9C7CG21_9VIRU</name>
<reference evidence="2" key="1">
    <citation type="submission" date="2022-10" db="EMBL/GenBank/DDBJ databases">
        <title>Genome sequences of endogenous nimaviruses in decapod crustaceans.</title>
        <authorList>
            <person name="Kawato S."/>
            <person name="Nozaki R."/>
            <person name="Kondo H."/>
            <person name="Hirono I."/>
        </authorList>
    </citation>
    <scope>NUCLEOTIDE SEQUENCE</scope>
    <source>
        <strain evidence="2">Fukuoka2019</strain>
    </source>
</reference>